<dbReference type="EMBL" id="LR798303">
    <property type="protein sequence ID" value="CAB5222746.1"/>
    <property type="molecule type" value="Genomic_DNA"/>
</dbReference>
<reference evidence="1" key="1">
    <citation type="submission" date="2020-05" db="EMBL/GenBank/DDBJ databases">
        <authorList>
            <person name="Chiriac C."/>
            <person name="Salcher M."/>
            <person name="Ghai R."/>
            <person name="Kavagutti S V."/>
        </authorList>
    </citation>
    <scope>NUCLEOTIDE SEQUENCE</scope>
</reference>
<organism evidence="1">
    <name type="scientific">uncultured Caudovirales phage</name>
    <dbReference type="NCBI Taxonomy" id="2100421"/>
    <lineage>
        <taxon>Viruses</taxon>
        <taxon>Duplodnaviria</taxon>
        <taxon>Heunggongvirae</taxon>
        <taxon>Uroviricota</taxon>
        <taxon>Caudoviricetes</taxon>
        <taxon>Peduoviridae</taxon>
        <taxon>Maltschvirus</taxon>
        <taxon>Maltschvirus maltsch</taxon>
    </lineage>
</organism>
<evidence type="ECO:0000313" key="1">
    <source>
        <dbReference type="EMBL" id="CAB5222746.1"/>
    </source>
</evidence>
<name>A0A6J7WXJ7_9CAUD</name>
<protein>
    <submittedName>
        <fullName evidence="1">Uncharacterized protein</fullName>
    </submittedName>
</protein>
<proteinExistence type="predicted"/>
<accession>A0A6J7WXJ7</accession>
<gene>
    <name evidence="1" type="ORF">UFOVP368_30</name>
</gene>
<sequence>MTGAKALRSAADTVEACAYGERVDAIIVLLARLSERVALGQACEDEIAALMGLLKGASSE</sequence>